<dbReference type="InterPro" id="IPR036396">
    <property type="entry name" value="Cyt_P450_sf"/>
</dbReference>
<sequence length="504" mass="54532">MELTTISSVFLSLLGIPLLYLLWSKAAKSPSGAPAAPPPPPGPTPFPVIGNIPDLLRGGELHRALAGLAASYGPVMSLRLGMATTVVLSSPDAAHEALHKKDGAISSRWVPDNANVLGHQDISMAWLPSSSPLWKHMRTLASTLLFTSRRLGASRGIRERKARELVDHLGACSGRPVRVGLAVFGSVLNFMSNVFFSEDVVELGSETGQVFQELIADSVAETAKPNISDFFPFLSALDLSRRRRAAAKNLKKFYDFFDDVIDRRLNSGEKPGDLLDSLLELHAKSQLERPLIRALMTDLFIAGSHTTTTTVEWAMAELLRNPSKMAKARAELEEAFGHGAVEEGELARLPYLHAVIKETLRLHPPAPLLLPHRVSSDSEPAGGVTLGGYSVPSGARVLINAWAIGRDPAAWSPEPEAFSPERFLDREADYWGRTLEFIPFGSGRRACPGIPLAVAVVPMVVAAMVHSLEWRLPEGMAPGDVDVSDRFGAVLELATPLWAVPVKV</sequence>
<evidence type="ECO:0000256" key="7">
    <source>
        <dbReference type="ARBA" id="ARBA00023004"/>
    </source>
</evidence>
<dbReference type="FunFam" id="1.10.630.10:FF:000007">
    <property type="entry name" value="Cytochrome P450 76C4"/>
    <property type="match status" value="1"/>
</dbReference>
<dbReference type="Gene3D" id="1.10.630.10">
    <property type="entry name" value="Cytochrome P450"/>
    <property type="match status" value="1"/>
</dbReference>
<comment type="cofactor">
    <cofactor evidence="8">
        <name>heme</name>
        <dbReference type="ChEBI" id="CHEBI:30413"/>
    </cofactor>
</comment>
<evidence type="ECO:0000256" key="2">
    <source>
        <dbReference type="ARBA" id="ARBA00022692"/>
    </source>
</evidence>
<reference evidence="10" key="1">
    <citation type="submission" date="2015-04" db="UniProtKB">
        <authorList>
            <consortium name="EnsemblPlants"/>
        </authorList>
    </citation>
    <scope>IDENTIFICATION</scope>
</reference>
<keyword evidence="3 8" id="KW-0479">Metal-binding</keyword>
<keyword evidence="7 8" id="KW-0408">Iron</keyword>
<dbReference type="PANTHER" id="PTHR47950">
    <property type="entry name" value="CYTOCHROME P450, FAMILY 76, SUBFAMILY C, POLYPEPTIDE 5-RELATED"/>
    <property type="match status" value="1"/>
</dbReference>
<name>A0A0E0M1V4_ORYPU</name>
<evidence type="ECO:0000313" key="11">
    <source>
        <dbReference type="Proteomes" id="UP000026962"/>
    </source>
</evidence>
<dbReference type="PANTHER" id="PTHR47950:SF48">
    <property type="entry name" value="CYTOCHROME P450 FAMILY PROTEIN, EXPRESSED"/>
    <property type="match status" value="1"/>
</dbReference>
<keyword evidence="6 9" id="KW-0560">Oxidoreductase</keyword>
<dbReference type="CDD" id="cd11073">
    <property type="entry name" value="CYP76-like"/>
    <property type="match status" value="1"/>
</dbReference>
<dbReference type="HOGENOM" id="CLU_001570_4_2_1"/>
<evidence type="ECO:0008006" key="12">
    <source>
        <dbReference type="Google" id="ProtNLM"/>
    </source>
</evidence>
<organism evidence="10">
    <name type="scientific">Oryza punctata</name>
    <name type="common">Red rice</name>
    <dbReference type="NCBI Taxonomy" id="4537"/>
    <lineage>
        <taxon>Eukaryota</taxon>
        <taxon>Viridiplantae</taxon>
        <taxon>Streptophyta</taxon>
        <taxon>Embryophyta</taxon>
        <taxon>Tracheophyta</taxon>
        <taxon>Spermatophyta</taxon>
        <taxon>Magnoliopsida</taxon>
        <taxon>Liliopsida</taxon>
        <taxon>Poales</taxon>
        <taxon>Poaceae</taxon>
        <taxon>BOP clade</taxon>
        <taxon>Oryzoideae</taxon>
        <taxon>Oryzeae</taxon>
        <taxon>Oryzinae</taxon>
        <taxon>Oryza</taxon>
    </lineage>
</organism>
<keyword evidence="5" id="KW-1133">Transmembrane helix</keyword>
<evidence type="ECO:0000256" key="8">
    <source>
        <dbReference type="PIRSR" id="PIRSR602401-1"/>
    </source>
</evidence>
<dbReference type="EnsemblPlants" id="OPUNC09G10680.1">
    <property type="protein sequence ID" value="OPUNC09G10680.1"/>
    <property type="gene ID" value="OPUNC09G10680"/>
</dbReference>
<keyword evidence="9" id="KW-0503">Monooxygenase</keyword>
<dbReference type="STRING" id="4537.A0A0E0M1V4"/>
<evidence type="ECO:0000256" key="5">
    <source>
        <dbReference type="ARBA" id="ARBA00022989"/>
    </source>
</evidence>
<dbReference type="InterPro" id="IPR002401">
    <property type="entry name" value="Cyt_P450_E_grp-I"/>
</dbReference>
<keyword evidence="8 9" id="KW-0349">Heme</keyword>
<evidence type="ECO:0000256" key="1">
    <source>
        <dbReference type="ARBA" id="ARBA00010617"/>
    </source>
</evidence>
<dbReference type="GO" id="GO:0016709">
    <property type="term" value="F:oxidoreductase activity, acting on paired donors, with incorporation or reduction of molecular oxygen, NAD(P)H as one donor, and incorporation of one atom of oxygen"/>
    <property type="evidence" value="ECO:0007669"/>
    <property type="project" value="UniProtKB-ARBA"/>
</dbReference>
<dbReference type="AlphaFoldDB" id="A0A0E0M1V4"/>
<dbReference type="InterPro" id="IPR001128">
    <property type="entry name" value="Cyt_P450"/>
</dbReference>
<keyword evidence="2" id="KW-0812">Transmembrane</keyword>
<dbReference type="GO" id="GO:0005506">
    <property type="term" value="F:iron ion binding"/>
    <property type="evidence" value="ECO:0007669"/>
    <property type="project" value="InterPro"/>
</dbReference>
<evidence type="ECO:0000256" key="9">
    <source>
        <dbReference type="RuleBase" id="RU000461"/>
    </source>
</evidence>
<keyword evidence="11" id="KW-1185">Reference proteome</keyword>
<proteinExistence type="inferred from homology"/>
<keyword evidence="4" id="KW-0611">Plant defense</keyword>
<dbReference type="PRINTS" id="PR00463">
    <property type="entry name" value="EP450I"/>
</dbReference>
<evidence type="ECO:0000256" key="4">
    <source>
        <dbReference type="ARBA" id="ARBA00022821"/>
    </source>
</evidence>
<dbReference type="GO" id="GO:0020037">
    <property type="term" value="F:heme binding"/>
    <property type="evidence" value="ECO:0007669"/>
    <property type="project" value="InterPro"/>
</dbReference>
<dbReference type="OMA" id="WRKERRV"/>
<dbReference type="Pfam" id="PF00067">
    <property type="entry name" value="p450"/>
    <property type="match status" value="1"/>
</dbReference>
<dbReference type="PRINTS" id="PR00385">
    <property type="entry name" value="P450"/>
</dbReference>
<dbReference type="PROSITE" id="PS00086">
    <property type="entry name" value="CYTOCHROME_P450"/>
    <property type="match status" value="1"/>
</dbReference>
<dbReference type="Proteomes" id="UP000026962">
    <property type="component" value="Chromosome 9"/>
</dbReference>
<protein>
    <recommendedName>
        <fullName evidence="12">Cytochrome P450</fullName>
    </recommendedName>
</protein>
<comment type="similarity">
    <text evidence="1 9">Belongs to the cytochrome P450 family.</text>
</comment>
<dbReference type="GO" id="GO:0051502">
    <property type="term" value="P:diterpene phytoalexin biosynthetic process"/>
    <property type="evidence" value="ECO:0007669"/>
    <property type="project" value="UniProtKB-ARBA"/>
</dbReference>
<keyword evidence="5" id="KW-0472">Membrane</keyword>
<accession>A0A0E0M1V4</accession>
<reference evidence="10" key="2">
    <citation type="submission" date="2018-05" db="EMBL/GenBank/DDBJ databases">
        <title>OpunRS2 (Oryza punctata Reference Sequence Version 2).</title>
        <authorList>
            <person name="Zhang J."/>
            <person name="Kudrna D."/>
            <person name="Lee S."/>
            <person name="Talag J."/>
            <person name="Welchert J."/>
            <person name="Wing R.A."/>
        </authorList>
    </citation>
    <scope>NUCLEOTIDE SEQUENCE [LARGE SCALE GENOMIC DNA]</scope>
</reference>
<evidence type="ECO:0000313" key="10">
    <source>
        <dbReference type="EnsemblPlants" id="OPUNC09G10680.1"/>
    </source>
</evidence>
<dbReference type="GO" id="GO:0006952">
    <property type="term" value="P:defense response"/>
    <property type="evidence" value="ECO:0007669"/>
    <property type="project" value="UniProtKB-KW"/>
</dbReference>
<evidence type="ECO:0000256" key="6">
    <source>
        <dbReference type="ARBA" id="ARBA00023002"/>
    </source>
</evidence>
<dbReference type="Gramene" id="OPUNC09G10680.1">
    <property type="protein sequence ID" value="OPUNC09G10680.1"/>
    <property type="gene ID" value="OPUNC09G10680"/>
</dbReference>
<feature type="binding site" description="axial binding residue" evidence="8">
    <location>
        <position position="447"/>
    </location>
    <ligand>
        <name>heme</name>
        <dbReference type="ChEBI" id="CHEBI:30413"/>
    </ligand>
    <ligandPart>
        <name>Fe</name>
        <dbReference type="ChEBI" id="CHEBI:18248"/>
    </ligandPart>
</feature>
<dbReference type="SUPFAM" id="SSF48264">
    <property type="entry name" value="Cytochrome P450"/>
    <property type="match status" value="1"/>
</dbReference>
<dbReference type="eggNOG" id="KOG0156">
    <property type="taxonomic scope" value="Eukaryota"/>
</dbReference>
<dbReference type="InterPro" id="IPR017972">
    <property type="entry name" value="Cyt_P450_CS"/>
</dbReference>
<evidence type="ECO:0000256" key="3">
    <source>
        <dbReference type="ARBA" id="ARBA00022723"/>
    </source>
</evidence>